<evidence type="ECO:0000256" key="3">
    <source>
        <dbReference type="ARBA" id="ARBA00022618"/>
    </source>
</evidence>
<proteinExistence type="predicted"/>
<dbReference type="RefSeq" id="WP_112257573.1">
    <property type="nucleotide sequence ID" value="NZ_QMIG01000004.1"/>
</dbReference>
<keyword evidence="6" id="KW-0472">Membrane</keyword>
<evidence type="ECO:0000256" key="6">
    <source>
        <dbReference type="ARBA" id="ARBA00023136"/>
    </source>
</evidence>
<dbReference type="EMBL" id="QMIG01000004">
    <property type="protein sequence ID" value="RAW16361.1"/>
    <property type="molecule type" value="Genomic_DNA"/>
</dbReference>
<dbReference type="Pfam" id="PF03799">
    <property type="entry name" value="FtsQ_DivIB_C"/>
    <property type="match status" value="1"/>
</dbReference>
<accession>A0A329QW29</accession>
<dbReference type="PANTHER" id="PTHR37820">
    <property type="entry name" value="CELL DIVISION PROTEIN DIVIB"/>
    <property type="match status" value="1"/>
</dbReference>
<evidence type="ECO:0000256" key="4">
    <source>
        <dbReference type="ARBA" id="ARBA00022692"/>
    </source>
</evidence>
<dbReference type="AlphaFoldDB" id="A0A329QW29"/>
<reference evidence="9 10" key="1">
    <citation type="submission" date="2018-06" db="EMBL/GenBank/DDBJ databases">
        <title>Phytoactinopolyspora halophila sp. nov., a novel halophilic actinomycete isolated from a saline soil in China.</title>
        <authorList>
            <person name="Tang S.-K."/>
        </authorList>
    </citation>
    <scope>NUCLEOTIDE SEQUENCE [LARGE SCALE GENOMIC DNA]</scope>
    <source>
        <strain evidence="9 10">YIM 96934</strain>
    </source>
</reference>
<dbReference type="Pfam" id="PF08478">
    <property type="entry name" value="POTRA_1"/>
    <property type="match status" value="1"/>
</dbReference>
<sequence length="245" mass="26264">MTTARSTSAERFAARARRRRIRRFLTVVALVVVLAAAAGATWLVGWSSVLSVRDVRVTGVEGDVVDEVRDTAEVPEGVPLARVDTGDVGERVAELPEVGDVDVHRSWPHSITIEVEPRVPAAAIRDGSSWWSVDEEGVLFGESDSAPENVPVLVAPTEETAQLARATGVAVLTGLPDSIDELVEQVEVESVADVRLLLESGATVRWGTDERTADKARVLLALMDEHEETPSAYDVSAPDSPSVVP</sequence>
<dbReference type="GO" id="GO:0005886">
    <property type="term" value="C:plasma membrane"/>
    <property type="evidence" value="ECO:0007669"/>
    <property type="project" value="TreeGrafter"/>
</dbReference>
<dbReference type="OrthoDB" id="9790760at2"/>
<keyword evidence="10" id="KW-1185">Reference proteome</keyword>
<comment type="subcellular location">
    <subcellularLocation>
        <location evidence="1">Membrane</location>
    </subcellularLocation>
</comment>
<feature type="domain" description="POTRA" evidence="8">
    <location>
        <begin position="50"/>
        <end position="118"/>
    </location>
</feature>
<evidence type="ECO:0000256" key="1">
    <source>
        <dbReference type="ARBA" id="ARBA00004370"/>
    </source>
</evidence>
<dbReference type="GO" id="GO:0051301">
    <property type="term" value="P:cell division"/>
    <property type="evidence" value="ECO:0007669"/>
    <property type="project" value="UniProtKB-KW"/>
</dbReference>
<evidence type="ECO:0000313" key="10">
    <source>
        <dbReference type="Proteomes" id="UP000250462"/>
    </source>
</evidence>
<gene>
    <name evidence="9" type="ORF">DPM12_06915</name>
</gene>
<dbReference type="InterPro" id="IPR050487">
    <property type="entry name" value="FtsQ_DivIB"/>
</dbReference>
<keyword evidence="7" id="KW-0131">Cell cycle</keyword>
<evidence type="ECO:0000256" key="5">
    <source>
        <dbReference type="ARBA" id="ARBA00022989"/>
    </source>
</evidence>
<organism evidence="9 10">
    <name type="scientific">Phytoactinopolyspora halophila</name>
    <dbReference type="NCBI Taxonomy" id="1981511"/>
    <lineage>
        <taxon>Bacteria</taxon>
        <taxon>Bacillati</taxon>
        <taxon>Actinomycetota</taxon>
        <taxon>Actinomycetes</taxon>
        <taxon>Jiangellales</taxon>
        <taxon>Jiangellaceae</taxon>
        <taxon>Phytoactinopolyspora</taxon>
    </lineage>
</organism>
<comment type="caution">
    <text evidence="9">The sequence shown here is derived from an EMBL/GenBank/DDBJ whole genome shotgun (WGS) entry which is preliminary data.</text>
</comment>
<name>A0A329QW29_9ACTN</name>
<dbReference type="Gene3D" id="3.10.20.310">
    <property type="entry name" value="membrane protein fhac"/>
    <property type="match status" value="1"/>
</dbReference>
<dbReference type="InterPro" id="IPR005548">
    <property type="entry name" value="Cell_div_FtsQ/DivIB_C"/>
</dbReference>
<keyword evidence="5" id="KW-1133">Transmembrane helix</keyword>
<protein>
    <recommendedName>
        <fullName evidence="8">POTRA domain-containing protein</fullName>
    </recommendedName>
</protein>
<evidence type="ECO:0000256" key="7">
    <source>
        <dbReference type="ARBA" id="ARBA00023306"/>
    </source>
</evidence>
<evidence type="ECO:0000259" key="8">
    <source>
        <dbReference type="PROSITE" id="PS51779"/>
    </source>
</evidence>
<keyword evidence="3" id="KW-0132">Cell division</keyword>
<dbReference type="Proteomes" id="UP000250462">
    <property type="component" value="Unassembled WGS sequence"/>
</dbReference>
<evidence type="ECO:0000256" key="2">
    <source>
        <dbReference type="ARBA" id="ARBA00022475"/>
    </source>
</evidence>
<evidence type="ECO:0000313" key="9">
    <source>
        <dbReference type="EMBL" id="RAW16361.1"/>
    </source>
</evidence>
<dbReference type="PANTHER" id="PTHR37820:SF1">
    <property type="entry name" value="CELL DIVISION PROTEIN FTSQ"/>
    <property type="match status" value="1"/>
</dbReference>
<dbReference type="PROSITE" id="PS51779">
    <property type="entry name" value="POTRA"/>
    <property type="match status" value="1"/>
</dbReference>
<dbReference type="InterPro" id="IPR013685">
    <property type="entry name" value="POTRA_FtsQ_type"/>
</dbReference>
<dbReference type="InterPro" id="IPR034746">
    <property type="entry name" value="POTRA"/>
</dbReference>
<keyword evidence="2" id="KW-1003">Cell membrane</keyword>
<keyword evidence="4" id="KW-0812">Transmembrane</keyword>